<proteinExistence type="predicted"/>
<protein>
    <submittedName>
        <fullName evidence="1">Uncharacterized protein</fullName>
    </submittedName>
</protein>
<accession>A0A0N6WMQ4</accession>
<dbReference type="GeneID" id="26797796"/>
<evidence type="ECO:0000313" key="1">
    <source>
        <dbReference type="EMBL" id="ALA06984.1"/>
    </source>
</evidence>
<dbReference type="KEGG" id="vg:26797796"/>
<keyword evidence="2" id="KW-1185">Reference proteome</keyword>
<evidence type="ECO:0000313" key="2">
    <source>
        <dbReference type="Proteomes" id="UP000204630"/>
    </source>
</evidence>
<organism evidence="1 2">
    <name type="scientific">Lactococcus phage GE1</name>
    <dbReference type="NCBI Taxonomy" id="1698369"/>
    <lineage>
        <taxon>Viruses</taxon>
        <taxon>Duplodnaviria</taxon>
        <taxon>Heunggongvirae</taxon>
        <taxon>Uroviricota</taxon>
        <taxon>Caudoviricetes</taxon>
        <taxon>Chertseyvirus</taxon>
        <taxon>Chertseyvirus GE1</taxon>
    </lineage>
</organism>
<reference evidence="1 2" key="1">
    <citation type="journal article" date="2015" name="Appl. Environ. Microbiol.">
        <title>A virulent phage infecting Lactococcus garvieae, with homology to Lactococcus lactis phages.</title>
        <authorList>
            <person name="Eraclio G."/>
            <person name="Tremblay D.M."/>
            <person name="Lacelle-Cote A."/>
            <person name="Labrie S.J."/>
            <person name="Fortina M.G."/>
            <person name="Moineau S."/>
        </authorList>
    </citation>
    <scope>NUCLEOTIDE SEQUENCE [LARGE SCALE GENOMIC DNA]</scope>
</reference>
<sequence>MDYIQNVQPNINVPGKSGMCLQYVDDGVNAPNRKWSAQASWEYAVSTGKAHSNEEPPQKVWVPVYYTIDNGQFAGLGHVAWYYNDGKNTVIYDSEYASGKRSTPYGSGSELIRYMGWQMRYLGWSEHLDGLDIVKPKQVPKPTPEQAKKQKGLIKLFITDPKGTYGKKEKGAQYMISSTGVYHISPKESEVLTKKIGAPLVIGKDINEAEVDIIKATLIYGKK</sequence>
<name>A0A0N6WMQ4_9CAUD</name>
<dbReference type="EMBL" id="KT339177">
    <property type="protein sequence ID" value="ALA06984.1"/>
    <property type="molecule type" value="Genomic_DNA"/>
</dbReference>
<dbReference type="Proteomes" id="UP000204630">
    <property type="component" value="Segment"/>
</dbReference>
<dbReference type="RefSeq" id="YP_009226658.1">
    <property type="nucleotide sequence ID" value="NC_029118.1"/>
</dbReference>